<comment type="caution">
    <text evidence="2">The sequence shown here is derived from an EMBL/GenBank/DDBJ whole genome shotgun (WGS) entry which is preliminary data.</text>
</comment>
<organism evidence="2 3">
    <name type="scientific">Isoptericola jiangsuensis</name>
    <dbReference type="NCBI Taxonomy" id="548579"/>
    <lineage>
        <taxon>Bacteria</taxon>
        <taxon>Bacillati</taxon>
        <taxon>Actinomycetota</taxon>
        <taxon>Actinomycetes</taxon>
        <taxon>Micrococcales</taxon>
        <taxon>Promicromonosporaceae</taxon>
        <taxon>Isoptericola</taxon>
    </lineage>
</organism>
<name>A0A2A9F114_9MICO</name>
<accession>A0A2A9F114</accession>
<sequence>MAPSPKRPHDAPPPNDPPKEAPVSTTPAPDGWAFPEEWSAEALEMAAEVLAQRADLSGAEVALLENAGWLLTQASIAFDVAKRHAFESTTDRGAITLHPGLAEARQARLAANAALHKLVPHDSGAAAGTIAGASLARRRWSPR</sequence>
<dbReference type="Proteomes" id="UP000224130">
    <property type="component" value="Unassembled WGS sequence"/>
</dbReference>
<proteinExistence type="predicted"/>
<keyword evidence="3" id="KW-1185">Reference proteome</keyword>
<evidence type="ECO:0000256" key="1">
    <source>
        <dbReference type="SAM" id="MobiDB-lite"/>
    </source>
</evidence>
<protein>
    <recommendedName>
        <fullName evidence="4">Phage terminase small subunit</fullName>
    </recommendedName>
</protein>
<dbReference type="EMBL" id="PDJJ01000001">
    <property type="protein sequence ID" value="PFG44155.1"/>
    <property type="molecule type" value="Genomic_DNA"/>
</dbReference>
<evidence type="ECO:0000313" key="3">
    <source>
        <dbReference type="Proteomes" id="UP000224130"/>
    </source>
</evidence>
<evidence type="ECO:0000313" key="2">
    <source>
        <dbReference type="EMBL" id="PFG44155.1"/>
    </source>
</evidence>
<dbReference type="AlphaFoldDB" id="A0A2A9F114"/>
<reference evidence="2 3" key="1">
    <citation type="submission" date="2017-10" db="EMBL/GenBank/DDBJ databases">
        <title>Sequencing the genomes of 1000 actinobacteria strains.</title>
        <authorList>
            <person name="Klenk H.-P."/>
        </authorList>
    </citation>
    <scope>NUCLEOTIDE SEQUENCE [LARGE SCALE GENOMIC DNA]</scope>
    <source>
        <strain evidence="2 3">DSM 21863</strain>
    </source>
</reference>
<feature type="region of interest" description="Disordered" evidence="1">
    <location>
        <begin position="1"/>
        <end position="33"/>
    </location>
</feature>
<evidence type="ECO:0008006" key="4">
    <source>
        <dbReference type="Google" id="ProtNLM"/>
    </source>
</evidence>
<gene>
    <name evidence="2" type="ORF">ATJ88_2873</name>
</gene>